<evidence type="ECO:0000259" key="2">
    <source>
        <dbReference type="SMART" id="SM01007"/>
    </source>
</evidence>
<comment type="caution">
    <text evidence="3">The sequence shown here is derived from an EMBL/GenBank/DDBJ whole genome shotgun (WGS) entry which is preliminary data.</text>
</comment>
<dbReference type="SUPFAM" id="SSF53639">
    <property type="entry name" value="AraD/HMP-PK domain-like"/>
    <property type="match status" value="1"/>
</dbReference>
<evidence type="ECO:0000256" key="1">
    <source>
        <dbReference type="ARBA" id="ARBA00037961"/>
    </source>
</evidence>
<keyword evidence="4" id="KW-1185">Reference proteome</keyword>
<sequence>MSQTIQTTRSVASQVSPQEWQTRVALAATYRLMALTGVFDLTYNHLSARVPAEDEAYLIKGEQQLFREVTASSLVKYDFAGKRLLDSPYSISAGGQVIHGGVLQGRPDLQAVFHTHTPANMALSALKVGLLPITQHAVRFHGHLAYHDFDGFEFDVAGRDRILASLGDKQFLVMRNHGVLIGGRTIPEAYVEHHFFEYAAQSQLAALQAAGGVDGIVIPREEVSVHAANQIRGRGGITEKSRDWPALIRWLDDVSPEYKT</sequence>
<evidence type="ECO:0000313" key="3">
    <source>
        <dbReference type="EMBL" id="MET4579699.1"/>
    </source>
</evidence>
<organism evidence="3 4">
    <name type="scientific">Ottowia thiooxydans</name>
    <dbReference type="NCBI Taxonomy" id="219182"/>
    <lineage>
        <taxon>Bacteria</taxon>
        <taxon>Pseudomonadati</taxon>
        <taxon>Pseudomonadota</taxon>
        <taxon>Betaproteobacteria</taxon>
        <taxon>Burkholderiales</taxon>
        <taxon>Comamonadaceae</taxon>
        <taxon>Ottowia</taxon>
    </lineage>
</organism>
<dbReference type="InterPro" id="IPR036409">
    <property type="entry name" value="Aldolase_II/adducin_N_sf"/>
</dbReference>
<dbReference type="SMART" id="SM01007">
    <property type="entry name" value="Aldolase_II"/>
    <property type="match status" value="1"/>
</dbReference>
<evidence type="ECO:0000313" key="4">
    <source>
        <dbReference type="Proteomes" id="UP001549320"/>
    </source>
</evidence>
<comment type="similarity">
    <text evidence="1">Belongs to the aldolase class II family.</text>
</comment>
<proteinExistence type="inferred from homology"/>
<dbReference type="InterPro" id="IPR001303">
    <property type="entry name" value="Aldolase_II/adducin_N"/>
</dbReference>
<dbReference type="EMBL" id="JBEPSH010000011">
    <property type="protein sequence ID" value="MET4579699.1"/>
    <property type="molecule type" value="Genomic_DNA"/>
</dbReference>
<dbReference type="Gene3D" id="3.40.225.10">
    <property type="entry name" value="Class II aldolase/adducin N-terminal domain"/>
    <property type="match status" value="1"/>
</dbReference>
<dbReference type="PANTHER" id="PTHR10672:SF3">
    <property type="entry name" value="PROTEIN HU-LI TAI SHAO"/>
    <property type="match status" value="1"/>
</dbReference>
<name>A0ABV2QF87_9BURK</name>
<gene>
    <name evidence="3" type="ORF">ABIE13_004836</name>
</gene>
<dbReference type="Pfam" id="PF00596">
    <property type="entry name" value="Aldolase_II"/>
    <property type="match status" value="1"/>
</dbReference>
<accession>A0ABV2QF87</accession>
<dbReference type="Proteomes" id="UP001549320">
    <property type="component" value="Unassembled WGS sequence"/>
</dbReference>
<protein>
    <submittedName>
        <fullName evidence="3">Ribulose-5-phosphate 4-epimerase/fuculose-1-phosphate aldolase</fullName>
    </submittedName>
</protein>
<dbReference type="InterPro" id="IPR051017">
    <property type="entry name" value="Aldolase-II_Adducin_sf"/>
</dbReference>
<feature type="domain" description="Class II aldolase/adducin N-terminal" evidence="2">
    <location>
        <begin position="24"/>
        <end position="204"/>
    </location>
</feature>
<dbReference type="RefSeq" id="WP_354448047.1">
    <property type="nucleotide sequence ID" value="NZ_JBEPSH010000011.1"/>
</dbReference>
<dbReference type="NCBIfam" id="NF005451">
    <property type="entry name" value="PRK07044.1"/>
    <property type="match status" value="1"/>
</dbReference>
<reference evidence="3 4" key="1">
    <citation type="submission" date="2024-06" db="EMBL/GenBank/DDBJ databases">
        <title>Sorghum-associated microbial communities from plants grown in Nebraska, USA.</title>
        <authorList>
            <person name="Schachtman D."/>
        </authorList>
    </citation>
    <scope>NUCLEOTIDE SEQUENCE [LARGE SCALE GENOMIC DNA]</scope>
    <source>
        <strain evidence="3 4">2709</strain>
    </source>
</reference>
<dbReference type="PANTHER" id="PTHR10672">
    <property type="entry name" value="ADDUCIN"/>
    <property type="match status" value="1"/>
</dbReference>